<accession>A0AAW1YF91</accession>
<evidence type="ECO:0000256" key="3">
    <source>
        <dbReference type="ARBA" id="ARBA00021234"/>
    </source>
</evidence>
<sequence>MASNKLTDYELKRLENIHRNEQLIASLKLQSMATQLSASTKRPRAETKSYKVGPEKQPKTQDPTVIRRSLRTRGLPPDAKGLGDNVGTESLRPPEASPRNLGPLSMRDVHNGVSSDRALIETILGIEMKPQMGGSVKCEFGRFEGENSSGAVKGIGGLIKKEENGVESDLKLESLTLNQENIARVVPGNIMNMRFFPTSNMRMVVVGNKAGNVGFWNIDSGQGEESGIYMYHPHSGPISGISIQQHCMSKIFTSCYDGFIRLMDVEKEVFDLVYSSDETIYSLSQQSNDPKCLYFAEGCGGISIWDERTGNISAQWSPHDDRINSIDFNSDNSNIITTSSTDGTASIWDLRSIDADKFKSLKTVGHKRAVHSAYFSPSGRSLVTTSIDNTVGIANGVNFEDISMIYHDNVISRWIPKFKAIWGWDDAYVFIGNKNKGVDVISPLQRRTIFTLQSPYLSAIPCRLAAHPFKVGMLAGATGGGQVYVWTLNGERM</sequence>
<gene>
    <name evidence="10" type="ORF">M0R45_003044</name>
</gene>
<dbReference type="InterPro" id="IPR001680">
    <property type="entry name" value="WD40_rpt"/>
</dbReference>
<dbReference type="SMART" id="SM00320">
    <property type="entry name" value="WD40"/>
    <property type="match status" value="5"/>
</dbReference>
<comment type="caution">
    <text evidence="10">The sequence shown here is derived from an EMBL/GenBank/DDBJ whole genome shotgun (WGS) entry which is preliminary data.</text>
</comment>
<keyword evidence="4 8" id="KW-0853">WD repeat</keyword>
<keyword evidence="5" id="KW-0677">Repeat</keyword>
<evidence type="ECO:0000256" key="4">
    <source>
        <dbReference type="ARBA" id="ARBA00022574"/>
    </source>
</evidence>
<dbReference type="PANTHER" id="PTHR14773">
    <property type="entry name" value="WD REPEAT-CONTAINING PROTEIN 76"/>
    <property type="match status" value="1"/>
</dbReference>
<feature type="repeat" description="WD" evidence="8">
    <location>
        <begin position="363"/>
        <end position="393"/>
    </location>
</feature>
<dbReference type="InterPro" id="IPR015943">
    <property type="entry name" value="WD40/YVTN_repeat-like_dom_sf"/>
</dbReference>
<dbReference type="Proteomes" id="UP001457282">
    <property type="component" value="Unassembled WGS sequence"/>
</dbReference>
<dbReference type="InterPro" id="IPR019775">
    <property type="entry name" value="WD40_repeat_CS"/>
</dbReference>
<dbReference type="PROSITE" id="PS50294">
    <property type="entry name" value="WD_REPEATS_REGION"/>
    <property type="match status" value="1"/>
</dbReference>
<evidence type="ECO:0000256" key="5">
    <source>
        <dbReference type="ARBA" id="ARBA00022737"/>
    </source>
</evidence>
<proteinExistence type="inferred from homology"/>
<dbReference type="InterPro" id="IPR050853">
    <property type="entry name" value="WD_repeat_DNA-damage-binding"/>
</dbReference>
<keyword evidence="11" id="KW-1185">Reference proteome</keyword>
<evidence type="ECO:0000313" key="10">
    <source>
        <dbReference type="EMBL" id="KAK9947418.1"/>
    </source>
</evidence>
<evidence type="ECO:0000256" key="9">
    <source>
        <dbReference type="SAM" id="MobiDB-lite"/>
    </source>
</evidence>
<dbReference type="AlphaFoldDB" id="A0AAW1YF91"/>
<dbReference type="EMBL" id="JBEDUW010000001">
    <property type="protein sequence ID" value="KAK9947418.1"/>
    <property type="molecule type" value="Genomic_DNA"/>
</dbReference>
<protein>
    <recommendedName>
        <fullName evidence="3">WD repeat-containing protein 76</fullName>
    </recommendedName>
</protein>
<feature type="compositionally biased region" description="Basic and acidic residues" evidence="9">
    <location>
        <begin position="43"/>
        <end position="59"/>
    </location>
</feature>
<keyword evidence="7" id="KW-0238">DNA-binding</keyword>
<dbReference type="Gene3D" id="2.130.10.10">
    <property type="entry name" value="YVTN repeat-like/Quinoprotein amine dehydrogenase"/>
    <property type="match status" value="1"/>
</dbReference>
<organism evidence="10 11">
    <name type="scientific">Rubus argutus</name>
    <name type="common">Southern blackberry</name>
    <dbReference type="NCBI Taxonomy" id="59490"/>
    <lineage>
        <taxon>Eukaryota</taxon>
        <taxon>Viridiplantae</taxon>
        <taxon>Streptophyta</taxon>
        <taxon>Embryophyta</taxon>
        <taxon>Tracheophyta</taxon>
        <taxon>Spermatophyta</taxon>
        <taxon>Magnoliopsida</taxon>
        <taxon>eudicotyledons</taxon>
        <taxon>Gunneridae</taxon>
        <taxon>Pentapetalae</taxon>
        <taxon>rosids</taxon>
        <taxon>fabids</taxon>
        <taxon>Rosales</taxon>
        <taxon>Rosaceae</taxon>
        <taxon>Rosoideae</taxon>
        <taxon>Rosoideae incertae sedis</taxon>
        <taxon>Rubus</taxon>
    </lineage>
</organism>
<dbReference type="GO" id="GO:0003677">
    <property type="term" value="F:DNA binding"/>
    <property type="evidence" value="ECO:0007669"/>
    <property type="project" value="UniProtKB-KW"/>
</dbReference>
<dbReference type="PROSITE" id="PS50082">
    <property type="entry name" value="WD_REPEATS_2"/>
    <property type="match status" value="2"/>
</dbReference>
<dbReference type="FunFam" id="2.130.10.10:FF:000180">
    <property type="entry name" value="WD repeat-containing protein 76"/>
    <property type="match status" value="1"/>
</dbReference>
<feature type="region of interest" description="Disordered" evidence="9">
    <location>
        <begin position="35"/>
        <end position="110"/>
    </location>
</feature>
<evidence type="ECO:0000313" key="11">
    <source>
        <dbReference type="Proteomes" id="UP001457282"/>
    </source>
</evidence>
<evidence type="ECO:0000256" key="7">
    <source>
        <dbReference type="ARBA" id="ARBA00023125"/>
    </source>
</evidence>
<dbReference type="Pfam" id="PF00400">
    <property type="entry name" value="WD40"/>
    <property type="match status" value="2"/>
</dbReference>
<name>A0AAW1YF91_RUBAR</name>
<comment type="similarity">
    <text evidence="2">Belongs to the WD repeat DDB2/WDR76 family.</text>
</comment>
<evidence type="ECO:0000256" key="6">
    <source>
        <dbReference type="ARBA" id="ARBA00022763"/>
    </source>
</evidence>
<feature type="repeat" description="WD" evidence="8">
    <location>
        <begin position="316"/>
        <end position="352"/>
    </location>
</feature>
<dbReference type="GO" id="GO:0006974">
    <property type="term" value="P:DNA damage response"/>
    <property type="evidence" value="ECO:0007669"/>
    <property type="project" value="UniProtKB-KW"/>
</dbReference>
<dbReference type="PANTHER" id="PTHR14773:SF0">
    <property type="entry name" value="WD REPEAT-CONTAINING PROTEIN 76"/>
    <property type="match status" value="1"/>
</dbReference>
<dbReference type="PROSITE" id="PS00678">
    <property type="entry name" value="WD_REPEATS_1"/>
    <property type="match status" value="1"/>
</dbReference>
<dbReference type="InterPro" id="IPR036322">
    <property type="entry name" value="WD40_repeat_dom_sf"/>
</dbReference>
<keyword evidence="6" id="KW-0227">DNA damage</keyword>
<evidence type="ECO:0000256" key="2">
    <source>
        <dbReference type="ARBA" id="ARBA00005434"/>
    </source>
</evidence>
<evidence type="ECO:0000256" key="8">
    <source>
        <dbReference type="PROSITE-ProRule" id="PRU00221"/>
    </source>
</evidence>
<dbReference type="SUPFAM" id="SSF50978">
    <property type="entry name" value="WD40 repeat-like"/>
    <property type="match status" value="1"/>
</dbReference>
<dbReference type="GO" id="GO:2000001">
    <property type="term" value="P:regulation of DNA damage checkpoint"/>
    <property type="evidence" value="ECO:0007669"/>
    <property type="project" value="TreeGrafter"/>
</dbReference>
<reference evidence="10 11" key="1">
    <citation type="journal article" date="2023" name="G3 (Bethesda)">
        <title>A chromosome-length genome assembly and annotation of blackberry (Rubus argutus, cv. 'Hillquist').</title>
        <authorList>
            <person name="Bruna T."/>
            <person name="Aryal R."/>
            <person name="Dudchenko O."/>
            <person name="Sargent D.J."/>
            <person name="Mead D."/>
            <person name="Buti M."/>
            <person name="Cavallini A."/>
            <person name="Hytonen T."/>
            <person name="Andres J."/>
            <person name="Pham M."/>
            <person name="Weisz D."/>
            <person name="Mascagni F."/>
            <person name="Usai G."/>
            <person name="Natali L."/>
            <person name="Bassil N."/>
            <person name="Fernandez G.E."/>
            <person name="Lomsadze A."/>
            <person name="Armour M."/>
            <person name="Olukolu B."/>
            <person name="Poorten T."/>
            <person name="Britton C."/>
            <person name="Davik J."/>
            <person name="Ashrafi H."/>
            <person name="Aiden E.L."/>
            <person name="Borodovsky M."/>
            <person name="Worthington M."/>
        </authorList>
    </citation>
    <scope>NUCLEOTIDE SEQUENCE [LARGE SCALE GENOMIC DNA]</scope>
    <source>
        <strain evidence="10">PI 553951</strain>
    </source>
</reference>
<evidence type="ECO:0000256" key="1">
    <source>
        <dbReference type="ARBA" id="ARBA00002530"/>
    </source>
</evidence>
<comment type="function">
    <text evidence="1">Specifically binds 5-hydroxymethylcytosine (5hmC), suggesting that it acts as a specific reader of 5hmC.</text>
</comment>
<dbReference type="GO" id="GO:0005634">
    <property type="term" value="C:nucleus"/>
    <property type="evidence" value="ECO:0007669"/>
    <property type="project" value="TreeGrafter"/>
</dbReference>